<keyword evidence="5 10" id="KW-0297">G-protein coupled receptor</keyword>
<evidence type="ECO:0000256" key="11">
    <source>
        <dbReference type="SAM" id="Phobius"/>
    </source>
</evidence>
<proteinExistence type="inferred from homology"/>
<dbReference type="RefSeq" id="XP_031574837.1">
    <property type="nucleotide sequence ID" value="XM_031718977.1"/>
</dbReference>
<organism evidence="13 14">
    <name type="scientific">Actinia tenebrosa</name>
    <name type="common">Australian red waratah sea anemone</name>
    <dbReference type="NCBI Taxonomy" id="6105"/>
    <lineage>
        <taxon>Eukaryota</taxon>
        <taxon>Metazoa</taxon>
        <taxon>Cnidaria</taxon>
        <taxon>Anthozoa</taxon>
        <taxon>Hexacorallia</taxon>
        <taxon>Actiniaria</taxon>
        <taxon>Actiniidae</taxon>
        <taxon>Actinia</taxon>
    </lineage>
</organism>
<dbReference type="KEGG" id="aten:116308530"/>
<feature type="domain" description="G-protein coupled receptors family 1 profile" evidence="12">
    <location>
        <begin position="42"/>
        <end position="286"/>
    </location>
</feature>
<evidence type="ECO:0000256" key="4">
    <source>
        <dbReference type="ARBA" id="ARBA00022989"/>
    </source>
</evidence>
<feature type="transmembrane region" description="Helical" evidence="11">
    <location>
        <begin position="103"/>
        <end position="121"/>
    </location>
</feature>
<feature type="transmembrane region" description="Helical" evidence="11">
    <location>
        <begin position="62"/>
        <end position="83"/>
    </location>
</feature>
<comment type="similarity">
    <text evidence="10">Belongs to the G-protein coupled receptor 1 family.</text>
</comment>
<dbReference type="PRINTS" id="PR00237">
    <property type="entry name" value="GPCRRHODOPSN"/>
</dbReference>
<feature type="transmembrane region" description="Helical" evidence="11">
    <location>
        <begin position="267"/>
        <end position="288"/>
    </location>
</feature>
<evidence type="ECO:0000256" key="2">
    <source>
        <dbReference type="ARBA" id="ARBA00022475"/>
    </source>
</evidence>
<dbReference type="Gene3D" id="1.20.1070.10">
    <property type="entry name" value="Rhodopsin 7-helix transmembrane proteins"/>
    <property type="match status" value="1"/>
</dbReference>
<evidence type="ECO:0000256" key="9">
    <source>
        <dbReference type="ARBA" id="ARBA00023224"/>
    </source>
</evidence>
<evidence type="ECO:0000256" key="7">
    <source>
        <dbReference type="ARBA" id="ARBA00023170"/>
    </source>
</evidence>
<keyword evidence="3 10" id="KW-0812">Transmembrane</keyword>
<keyword evidence="2" id="KW-1003">Cell membrane</keyword>
<keyword evidence="6 11" id="KW-0472">Membrane</keyword>
<evidence type="ECO:0000256" key="1">
    <source>
        <dbReference type="ARBA" id="ARBA00004651"/>
    </source>
</evidence>
<dbReference type="FunCoup" id="A0A6P8J591">
    <property type="interactions" value="641"/>
</dbReference>
<dbReference type="Pfam" id="PF00001">
    <property type="entry name" value="7tm_1"/>
    <property type="match status" value="1"/>
</dbReference>
<feature type="transmembrane region" description="Helical" evidence="11">
    <location>
        <begin position="169"/>
        <end position="192"/>
    </location>
</feature>
<keyword evidence="8" id="KW-0325">Glycoprotein</keyword>
<evidence type="ECO:0000256" key="8">
    <source>
        <dbReference type="ARBA" id="ARBA00023180"/>
    </source>
</evidence>
<dbReference type="CDD" id="cd00637">
    <property type="entry name" value="7tm_classA_rhodopsin-like"/>
    <property type="match status" value="1"/>
</dbReference>
<sequence length="303" mass="33816">MDVSNFNQSSNTTSCPAEILSLTAVKTVSSLNILFAVLSVGGNSLVLIALWRTPSMHNTSNVFVASLAFADLIVGSLANPLYVFLSLMKSLRDVRAIKNAETFVWLLTVTATTYNLCAVSIDRFIAVTKPLRYHQLVTIPRCLKAIGLTWIFAIIFASASFFVPLSDIASIWITGSVTTVFVPLVIISYCYFKIWRAVQHQVNMINAVDNSGDSQGIARNRAKNRKAAWTFGIIILLFGILFLPSLITNFIAIEAKTQCDFFEVNRIWFWTSVTSYSSSAINPWVYTIRMQEFRGAFKKIFKS</sequence>
<dbReference type="PANTHER" id="PTHR24246">
    <property type="entry name" value="OLFACTORY RECEPTOR AND ADENOSINE RECEPTOR"/>
    <property type="match status" value="1"/>
</dbReference>
<dbReference type="SMART" id="SM01381">
    <property type="entry name" value="7TM_GPCR_Srsx"/>
    <property type="match status" value="1"/>
</dbReference>
<dbReference type="OrthoDB" id="5981700at2759"/>
<feature type="transmembrane region" description="Helical" evidence="11">
    <location>
        <begin position="227"/>
        <end position="247"/>
    </location>
</feature>
<dbReference type="PROSITE" id="PS50262">
    <property type="entry name" value="G_PROTEIN_RECEP_F1_2"/>
    <property type="match status" value="1"/>
</dbReference>
<dbReference type="GO" id="GO:0005886">
    <property type="term" value="C:plasma membrane"/>
    <property type="evidence" value="ECO:0007669"/>
    <property type="project" value="UniProtKB-SubCell"/>
</dbReference>
<dbReference type="InterPro" id="IPR017452">
    <property type="entry name" value="GPCR_Rhodpsn_7TM"/>
</dbReference>
<evidence type="ECO:0000256" key="3">
    <source>
        <dbReference type="ARBA" id="ARBA00022692"/>
    </source>
</evidence>
<evidence type="ECO:0000256" key="5">
    <source>
        <dbReference type="ARBA" id="ARBA00023040"/>
    </source>
</evidence>
<dbReference type="InterPro" id="IPR000276">
    <property type="entry name" value="GPCR_Rhodpsn"/>
</dbReference>
<dbReference type="AlphaFoldDB" id="A0A6P8J591"/>
<evidence type="ECO:0000313" key="14">
    <source>
        <dbReference type="RefSeq" id="XP_031574837.1"/>
    </source>
</evidence>
<evidence type="ECO:0000256" key="10">
    <source>
        <dbReference type="RuleBase" id="RU000688"/>
    </source>
</evidence>
<dbReference type="PROSITE" id="PS00237">
    <property type="entry name" value="G_PROTEIN_RECEP_F1_1"/>
    <property type="match status" value="1"/>
</dbReference>
<dbReference type="GeneID" id="116308530"/>
<comment type="subcellular location">
    <subcellularLocation>
        <location evidence="1">Cell membrane</location>
        <topology evidence="1">Multi-pass membrane protein</topology>
    </subcellularLocation>
</comment>
<keyword evidence="7 10" id="KW-0675">Receptor</keyword>
<feature type="transmembrane region" description="Helical" evidence="11">
    <location>
        <begin position="142"/>
        <end position="163"/>
    </location>
</feature>
<reference evidence="14" key="1">
    <citation type="submission" date="2025-08" db="UniProtKB">
        <authorList>
            <consortium name="RefSeq"/>
        </authorList>
    </citation>
    <scope>IDENTIFICATION</scope>
    <source>
        <tissue evidence="14">Tentacle</tissue>
    </source>
</reference>
<keyword evidence="9 10" id="KW-0807">Transducer</keyword>
<accession>A0A6P8J591</accession>
<keyword evidence="13" id="KW-1185">Reference proteome</keyword>
<evidence type="ECO:0000256" key="6">
    <source>
        <dbReference type="ARBA" id="ARBA00023136"/>
    </source>
</evidence>
<keyword evidence="4 11" id="KW-1133">Transmembrane helix</keyword>
<feature type="transmembrane region" description="Helical" evidence="11">
    <location>
        <begin position="31"/>
        <end position="50"/>
    </location>
</feature>
<dbReference type="PANTHER" id="PTHR24246:SF27">
    <property type="entry name" value="ADENOSINE RECEPTOR, ISOFORM A"/>
    <property type="match status" value="1"/>
</dbReference>
<dbReference type="SUPFAM" id="SSF81321">
    <property type="entry name" value="Family A G protein-coupled receptor-like"/>
    <property type="match status" value="1"/>
</dbReference>
<gene>
    <name evidence="14" type="primary">LOC116308530</name>
</gene>
<dbReference type="InParanoid" id="A0A6P8J591"/>
<evidence type="ECO:0000313" key="13">
    <source>
        <dbReference type="Proteomes" id="UP000515163"/>
    </source>
</evidence>
<protein>
    <submittedName>
        <fullName evidence="14">Beta-4C adrenergic receptor-like</fullName>
    </submittedName>
</protein>
<dbReference type="GO" id="GO:0004930">
    <property type="term" value="F:G protein-coupled receptor activity"/>
    <property type="evidence" value="ECO:0007669"/>
    <property type="project" value="UniProtKB-KW"/>
</dbReference>
<dbReference type="Proteomes" id="UP000515163">
    <property type="component" value="Unplaced"/>
</dbReference>
<evidence type="ECO:0000259" key="12">
    <source>
        <dbReference type="PROSITE" id="PS50262"/>
    </source>
</evidence>
<name>A0A6P8J591_ACTTE</name>